<name>A0AAD5R561_PARTN</name>
<dbReference type="Proteomes" id="UP001196413">
    <property type="component" value="Unassembled WGS sequence"/>
</dbReference>
<evidence type="ECO:0000313" key="2">
    <source>
        <dbReference type="Proteomes" id="UP001196413"/>
    </source>
</evidence>
<keyword evidence="2" id="KW-1185">Reference proteome</keyword>
<dbReference type="AlphaFoldDB" id="A0AAD5R561"/>
<dbReference type="EMBL" id="JAHQIW010006652">
    <property type="protein sequence ID" value="KAJ1369662.1"/>
    <property type="molecule type" value="Genomic_DNA"/>
</dbReference>
<sequence length="179" mass="20199">MRIFNRLSFDAFCLLQSRLIELIFHCRLSSFGSSSSCPSIREVLHSSGAPPKKVREVCNDPCCECSLPCPSILGVLNSSGAPPKKVRDVLDERWWTYTRSASFEEDETRRKPGFEPRSHSFRERVLAVAPPKLVLKNTIVGDATKAVFSRYDHSVGTKFDRMIANSPKKGLYPERNVHV</sequence>
<gene>
    <name evidence="1" type="ORF">KIN20_031174</name>
</gene>
<reference evidence="1" key="1">
    <citation type="submission" date="2021-06" db="EMBL/GenBank/DDBJ databases">
        <title>Parelaphostrongylus tenuis whole genome reference sequence.</title>
        <authorList>
            <person name="Garwood T.J."/>
            <person name="Larsen P.A."/>
            <person name="Fountain-Jones N.M."/>
            <person name="Garbe J.R."/>
            <person name="Macchietto M.G."/>
            <person name="Kania S.A."/>
            <person name="Gerhold R.W."/>
            <person name="Richards J.E."/>
            <person name="Wolf T.M."/>
        </authorList>
    </citation>
    <scope>NUCLEOTIDE SEQUENCE</scope>
    <source>
        <strain evidence="1">MNPRO001-30</strain>
        <tissue evidence="1">Meninges</tissue>
    </source>
</reference>
<proteinExistence type="predicted"/>
<evidence type="ECO:0000313" key="1">
    <source>
        <dbReference type="EMBL" id="KAJ1369662.1"/>
    </source>
</evidence>
<comment type="caution">
    <text evidence="1">The sequence shown here is derived from an EMBL/GenBank/DDBJ whole genome shotgun (WGS) entry which is preliminary data.</text>
</comment>
<protein>
    <submittedName>
        <fullName evidence="1">Uncharacterized protein</fullName>
    </submittedName>
</protein>
<organism evidence="1 2">
    <name type="scientific">Parelaphostrongylus tenuis</name>
    <name type="common">Meningeal worm</name>
    <dbReference type="NCBI Taxonomy" id="148309"/>
    <lineage>
        <taxon>Eukaryota</taxon>
        <taxon>Metazoa</taxon>
        <taxon>Ecdysozoa</taxon>
        <taxon>Nematoda</taxon>
        <taxon>Chromadorea</taxon>
        <taxon>Rhabditida</taxon>
        <taxon>Rhabditina</taxon>
        <taxon>Rhabditomorpha</taxon>
        <taxon>Strongyloidea</taxon>
        <taxon>Metastrongylidae</taxon>
        <taxon>Parelaphostrongylus</taxon>
    </lineage>
</organism>
<accession>A0AAD5R561</accession>